<dbReference type="InterPro" id="IPR031939">
    <property type="entry name" value="Adhesin_E-like"/>
</dbReference>
<feature type="domain" description="Surface-adhesin protein E-like" evidence="1">
    <location>
        <begin position="35"/>
        <end position="143"/>
    </location>
</feature>
<protein>
    <recommendedName>
        <fullName evidence="1">Surface-adhesin protein E-like domain-containing protein</fullName>
    </recommendedName>
</protein>
<reference evidence="2 3" key="1">
    <citation type="submission" date="2023-07" db="EMBL/GenBank/DDBJ databases">
        <title>Pathogens genome sequencing project 196.</title>
        <authorList>
            <person name="Cao X."/>
        </authorList>
    </citation>
    <scope>NUCLEOTIDE SEQUENCE [LARGE SCALE GENOMIC DNA]</scope>
    <source>
        <strain evidence="2 3">SM41</strain>
    </source>
</reference>
<dbReference type="Pfam" id="PF16747">
    <property type="entry name" value="Adhesin_E"/>
    <property type="match status" value="1"/>
</dbReference>
<accession>A0ABD5BS28</accession>
<organism evidence="2 3">
    <name type="scientific">Serratia marcescens</name>
    <dbReference type="NCBI Taxonomy" id="615"/>
    <lineage>
        <taxon>Bacteria</taxon>
        <taxon>Pseudomonadati</taxon>
        <taxon>Pseudomonadota</taxon>
        <taxon>Gammaproteobacteria</taxon>
        <taxon>Enterobacterales</taxon>
        <taxon>Yersiniaceae</taxon>
        <taxon>Serratia</taxon>
    </lineage>
</organism>
<comment type="caution">
    <text evidence="2">The sequence shown here is derived from an EMBL/GenBank/DDBJ whole genome shotgun (WGS) entry which is preliminary data.</text>
</comment>
<gene>
    <name evidence="2" type="ORF">RF091_26985</name>
</gene>
<dbReference type="EMBL" id="JAVIPQ010000476">
    <property type="protein sequence ID" value="MDQ9559141.1"/>
    <property type="molecule type" value="Genomic_DNA"/>
</dbReference>
<dbReference type="PROSITE" id="PS51257">
    <property type="entry name" value="PROKAR_LIPOPROTEIN"/>
    <property type="match status" value="1"/>
</dbReference>
<proteinExistence type="predicted"/>
<dbReference type="Proteomes" id="UP001234811">
    <property type="component" value="Unassembled WGS sequence"/>
</dbReference>
<dbReference type="AlphaFoldDB" id="A0ABD5BS28"/>
<dbReference type="RefSeq" id="WP_049233105.1">
    <property type="nucleotide sequence ID" value="NZ_ABEXNO020000001.1"/>
</dbReference>
<evidence type="ECO:0000259" key="1">
    <source>
        <dbReference type="Pfam" id="PF16747"/>
    </source>
</evidence>
<name>A0ABD5BS28_SERMA</name>
<sequence>MKKYNQLIITLLGFALISGCSSEKSKDTSPPPGYTKLFQGSDSITYLKKMDSWHYQGNSDIIQFEMIISFFKEDTVVGKKFQSIKEKILYDCNTENKYTKLPIGFFSDKYATGKAIVPYPLSSSRWLIAENNSLDAIGWQNYCVKYKKAIDAQS</sequence>
<evidence type="ECO:0000313" key="3">
    <source>
        <dbReference type="Proteomes" id="UP001234811"/>
    </source>
</evidence>
<evidence type="ECO:0000313" key="2">
    <source>
        <dbReference type="EMBL" id="MDQ9559141.1"/>
    </source>
</evidence>
<dbReference type="GeneID" id="301146234"/>